<feature type="chain" id="PRO_5037225897" description="SRCR domain-containing protein" evidence="4">
    <location>
        <begin position="17"/>
        <end position="566"/>
    </location>
</feature>
<dbReference type="RefSeq" id="XP_020894947.1">
    <property type="nucleotide sequence ID" value="XM_021039288.2"/>
</dbReference>
<feature type="disulfide bond" evidence="2">
    <location>
        <begin position="224"/>
        <end position="234"/>
    </location>
</feature>
<dbReference type="PRINTS" id="PR00258">
    <property type="entry name" value="SPERACTRCPTR"/>
</dbReference>
<keyword evidence="7" id="KW-1185">Reference proteome</keyword>
<dbReference type="Pfam" id="PF00530">
    <property type="entry name" value="SRCR"/>
    <property type="match status" value="2"/>
</dbReference>
<dbReference type="SMART" id="SM00202">
    <property type="entry name" value="SR"/>
    <property type="match status" value="2"/>
</dbReference>
<feature type="signal peptide" evidence="4">
    <location>
        <begin position="1"/>
        <end position="16"/>
    </location>
</feature>
<feature type="disulfide bond" evidence="2">
    <location>
        <begin position="96"/>
        <end position="106"/>
    </location>
</feature>
<dbReference type="AlphaFoldDB" id="A0A913WVY1"/>
<evidence type="ECO:0000256" key="4">
    <source>
        <dbReference type="SAM" id="SignalP"/>
    </source>
</evidence>
<dbReference type="InterPro" id="IPR036772">
    <property type="entry name" value="SRCR-like_dom_sf"/>
</dbReference>
<feature type="domain" description="SRCR" evidence="5">
    <location>
        <begin position="24"/>
        <end position="131"/>
    </location>
</feature>
<evidence type="ECO:0000313" key="6">
    <source>
        <dbReference type="EnsemblMetazoa" id="XP_020894947.1"/>
    </source>
</evidence>
<dbReference type="OrthoDB" id="10078503at2759"/>
<keyword evidence="3" id="KW-0472">Membrane</keyword>
<accession>A0A913WVY1</accession>
<keyword evidence="4" id="KW-0732">Signal</keyword>
<evidence type="ECO:0000256" key="2">
    <source>
        <dbReference type="PROSITE-ProRule" id="PRU00196"/>
    </source>
</evidence>
<feature type="domain" description="SRCR" evidence="5">
    <location>
        <begin position="142"/>
        <end position="258"/>
    </location>
</feature>
<evidence type="ECO:0000259" key="5">
    <source>
        <dbReference type="PROSITE" id="PS50287"/>
    </source>
</evidence>
<protein>
    <recommendedName>
        <fullName evidence="5">SRCR domain-containing protein</fullName>
    </recommendedName>
</protein>
<dbReference type="InterPro" id="IPR001190">
    <property type="entry name" value="SRCR"/>
</dbReference>
<dbReference type="KEGG" id="epa:110233949"/>
<dbReference type="PANTHER" id="PTHR48071:SF18">
    <property type="entry name" value="DELETED IN MALIGNANT BRAIN TUMORS 1 PROTEIN-RELATED"/>
    <property type="match status" value="1"/>
</dbReference>
<comment type="caution">
    <text evidence="2">Lacks conserved residue(s) required for the propagation of feature annotation.</text>
</comment>
<sequence length="566" mass="63970">MKIFAIILCLWFLVKADSNSENIVRLVNGKTQDEGFIQIRYNDTWGTLLDYRNSEPLMNAFVVCRMLNYTKAIKGDAVWYNPYAANSTYWPRVLRCTGREETIRDCYTAIPINMDGPVKDPPYSAVYAVCGSLSKVDKKLQVRLVDTILKNVGIVETTYAWPWQKICIAYNWVSGIQWSSKDANVVCKMLGYRRAIGGFIYKISMRADSSKSLVHNVVSKQYHCTGKEATIAECAQVDRKYCSKSYLDRNYFVGAFCENNEIPPSVEFRISGYKEPNIGFLEVKHRGVWATVCTTFSELNRTATDFICHQLGYLGSDELYFSGNRPKILISWELNKSCAISKRGNCSHGDTWKVYHPGPCEYPKKIACKVAAVPRYHIIEGCRPRLVINRTGLTLKEKQLITYYQVIVWQHFGPELSSFYISGNTTLLNIGDNKTYVKNVNRPFKIGKHYGVQLRAVYEDEDGSLGYGHMLNDFTYNLPSFKAIICPTTQGPTTNIQSTTPNEKASDIAPESSHQPLRTGEIVGIVIGVLLVIAIVGIVIFVYKNRKVPQGAENMKLNPVPENPEL</sequence>
<feature type="transmembrane region" description="Helical" evidence="3">
    <location>
        <begin position="522"/>
        <end position="543"/>
    </location>
</feature>
<dbReference type="SUPFAM" id="SSF56487">
    <property type="entry name" value="SRCR-like"/>
    <property type="match status" value="3"/>
</dbReference>
<evidence type="ECO:0000256" key="1">
    <source>
        <dbReference type="ARBA" id="ARBA00023157"/>
    </source>
</evidence>
<evidence type="ECO:0000313" key="7">
    <source>
        <dbReference type="Proteomes" id="UP000887567"/>
    </source>
</evidence>
<reference evidence="6" key="1">
    <citation type="submission" date="2022-11" db="UniProtKB">
        <authorList>
            <consortium name="EnsemblMetazoa"/>
        </authorList>
    </citation>
    <scope>IDENTIFICATION</scope>
</reference>
<dbReference type="GeneID" id="110233949"/>
<keyword evidence="3" id="KW-1133">Transmembrane helix</keyword>
<dbReference type="Proteomes" id="UP000887567">
    <property type="component" value="Unplaced"/>
</dbReference>
<keyword evidence="1 2" id="KW-1015">Disulfide bond</keyword>
<organism evidence="6 7">
    <name type="scientific">Exaiptasia diaphana</name>
    <name type="common">Tropical sea anemone</name>
    <name type="synonym">Aiptasia pulchella</name>
    <dbReference type="NCBI Taxonomy" id="2652724"/>
    <lineage>
        <taxon>Eukaryota</taxon>
        <taxon>Metazoa</taxon>
        <taxon>Cnidaria</taxon>
        <taxon>Anthozoa</taxon>
        <taxon>Hexacorallia</taxon>
        <taxon>Actiniaria</taxon>
        <taxon>Aiptasiidae</taxon>
        <taxon>Exaiptasia</taxon>
    </lineage>
</organism>
<proteinExistence type="predicted"/>
<dbReference type="GO" id="GO:0016020">
    <property type="term" value="C:membrane"/>
    <property type="evidence" value="ECO:0007669"/>
    <property type="project" value="InterPro"/>
</dbReference>
<dbReference type="PANTHER" id="PTHR48071">
    <property type="entry name" value="SRCR DOMAIN-CONTAINING PROTEIN"/>
    <property type="match status" value="1"/>
</dbReference>
<dbReference type="EnsemblMetazoa" id="XM_021039288.2">
    <property type="protein sequence ID" value="XP_020894947.1"/>
    <property type="gene ID" value="LOC110233949"/>
</dbReference>
<dbReference type="Gene3D" id="3.10.250.10">
    <property type="entry name" value="SRCR-like domain"/>
    <property type="match status" value="3"/>
</dbReference>
<feature type="domain" description="SRCR" evidence="5">
    <location>
        <begin position="268"/>
        <end position="369"/>
    </location>
</feature>
<name>A0A913WVY1_EXADI</name>
<evidence type="ECO:0000256" key="3">
    <source>
        <dbReference type="SAM" id="Phobius"/>
    </source>
</evidence>
<keyword evidence="3" id="KW-0812">Transmembrane</keyword>
<dbReference type="CDD" id="cd12087">
    <property type="entry name" value="TM_EGFR-like"/>
    <property type="match status" value="1"/>
</dbReference>
<dbReference type="PROSITE" id="PS50287">
    <property type="entry name" value="SRCR_2"/>
    <property type="match status" value="3"/>
</dbReference>